<sequence>MASVWFLVVTLCTVNPGALASDCDDYVIDGDLSYSDCIKSIAQFPEKAALFAVSCKRGEPLDGVGGEM</sequence>
<name>A0A286MML0_9CAUD</name>
<organism evidence="1 2">
    <name type="scientific">Klebsiella phage KPN N137</name>
    <dbReference type="NCBI Taxonomy" id="2024238"/>
    <lineage>
        <taxon>Viruses</taxon>
        <taxon>Duplodnaviria</taxon>
        <taxon>Heunggongvirae</taxon>
        <taxon>Uroviricota</taxon>
        <taxon>Caudoviricetes</taxon>
        <taxon>Casjensviridae</taxon>
        <taxon>Yonseivirus</taxon>
        <taxon>Yonseivirus N137</taxon>
    </lineage>
</organism>
<accession>A0A286MML0</accession>
<dbReference type="Proteomes" id="UP000224019">
    <property type="component" value="Segment"/>
</dbReference>
<reference evidence="1 2" key="1">
    <citation type="submission" date="2017-06" db="EMBL/GenBank/DDBJ databases">
        <title>Complete Genome Sequence of the Klebsiella phage YMC15/11/N137_KPN_BP.</title>
        <authorList>
            <person name="Jeon J."/>
            <person name="Yong D."/>
            <person name="Lee K."/>
        </authorList>
    </citation>
    <scope>NUCLEOTIDE SEQUENCE [LARGE SCALE GENOMIC DNA]</scope>
</reference>
<evidence type="ECO:0000313" key="2">
    <source>
        <dbReference type="Proteomes" id="UP000224019"/>
    </source>
</evidence>
<keyword evidence="2" id="KW-1185">Reference proteome</keyword>
<proteinExistence type="predicted"/>
<dbReference type="EMBL" id="MF415410">
    <property type="protein sequence ID" value="ASW27236.1"/>
    <property type="molecule type" value="Genomic_DNA"/>
</dbReference>
<gene>
    <name evidence="1" type="ORF">KPNN137_08</name>
</gene>
<protein>
    <submittedName>
        <fullName evidence="1">Uncharacterized protein</fullName>
    </submittedName>
</protein>
<evidence type="ECO:0000313" key="1">
    <source>
        <dbReference type="EMBL" id="ASW27236.1"/>
    </source>
</evidence>